<reference evidence="2" key="1">
    <citation type="submission" date="2011-06" db="EMBL/GenBank/DDBJ databases">
        <title>Complete genome sequence of Paenibacillus mucilaginosus KNP414.</title>
        <authorList>
            <person name="Wang J."/>
            <person name="Hu S."/>
            <person name="Hu X."/>
            <person name="Zhang B."/>
            <person name="Dong D."/>
            <person name="Zhang S."/>
            <person name="Zhao K."/>
            <person name="Wu D."/>
        </authorList>
    </citation>
    <scope>NUCLEOTIDE SEQUENCE [LARGE SCALE GENOMIC DNA]</scope>
    <source>
        <strain evidence="2">KNP414</strain>
    </source>
</reference>
<dbReference type="EMBL" id="CP002869">
    <property type="protein sequence ID" value="AEI44157.1"/>
    <property type="molecule type" value="Genomic_DNA"/>
</dbReference>
<proteinExistence type="predicted"/>
<evidence type="ECO:0000313" key="1">
    <source>
        <dbReference type="EMBL" id="AEI44157.1"/>
    </source>
</evidence>
<gene>
    <name evidence="1" type="ordered locus">KNP414_05633</name>
</gene>
<dbReference type="Proteomes" id="UP000006620">
    <property type="component" value="Chromosome"/>
</dbReference>
<dbReference type="HOGENOM" id="CLU_2667632_0_0_9"/>
<reference evidence="1 2" key="2">
    <citation type="journal article" date="2013" name="Genome Announc.">
        <title>Genome Sequence of Growth-Improving Paenibacillus mucilaginosus Strain KNP414.</title>
        <authorList>
            <person name="Lu J.J."/>
            <person name="Wang J.F."/>
            <person name="Hu X.F."/>
        </authorList>
    </citation>
    <scope>NUCLEOTIDE SEQUENCE [LARGE SCALE GENOMIC DNA]</scope>
    <source>
        <strain evidence="1 2">KNP414</strain>
    </source>
</reference>
<accession>F8FLN0</accession>
<dbReference type="PATRIC" id="fig|1036673.3.peg.5226"/>
<protein>
    <submittedName>
        <fullName evidence="1">Uncharacterized protein</fullName>
    </submittedName>
</protein>
<organism evidence="1 2">
    <name type="scientific">Paenibacillus mucilaginosus (strain KNP414)</name>
    <dbReference type="NCBI Taxonomy" id="1036673"/>
    <lineage>
        <taxon>Bacteria</taxon>
        <taxon>Bacillati</taxon>
        <taxon>Bacillota</taxon>
        <taxon>Bacilli</taxon>
        <taxon>Bacillales</taxon>
        <taxon>Paenibacillaceae</taxon>
        <taxon>Paenibacillus</taxon>
    </lineage>
</organism>
<name>F8FLN0_PAEMK</name>
<sequence>MRRQEDQAAGLWKLLRAGMQQLAGGSTGAAGGGSMLLSFRTSWGSEAASHSALRLSLIMAGCTSSGTLYSEEISF</sequence>
<dbReference type="AlphaFoldDB" id="F8FLN0"/>
<dbReference type="KEGG" id="pms:KNP414_05633"/>
<evidence type="ECO:0000313" key="2">
    <source>
        <dbReference type="Proteomes" id="UP000006620"/>
    </source>
</evidence>